<comment type="subcellular location">
    <subcellularLocation>
        <location evidence="1">Membrane</location>
        <topology evidence="1">Multi-pass membrane protein</topology>
    </subcellularLocation>
</comment>
<dbReference type="InterPro" id="IPR050638">
    <property type="entry name" value="AA-Vitamin_Transporters"/>
</dbReference>
<dbReference type="SUPFAM" id="SSF103481">
    <property type="entry name" value="Multidrug resistance efflux transporter EmrE"/>
    <property type="match status" value="2"/>
</dbReference>
<protein>
    <submittedName>
        <fullName evidence="9">DMT family transporter</fullName>
    </submittedName>
</protein>
<evidence type="ECO:0000256" key="4">
    <source>
        <dbReference type="ARBA" id="ARBA00022989"/>
    </source>
</evidence>
<evidence type="ECO:0000259" key="8">
    <source>
        <dbReference type="Pfam" id="PF00892"/>
    </source>
</evidence>
<feature type="region of interest" description="Disordered" evidence="6">
    <location>
        <begin position="303"/>
        <end position="347"/>
    </location>
</feature>
<feature type="compositionally biased region" description="Gly residues" evidence="6">
    <location>
        <begin position="306"/>
        <end position="318"/>
    </location>
</feature>
<feature type="transmembrane region" description="Helical" evidence="7">
    <location>
        <begin position="222"/>
        <end position="241"/>
    </location>
</feature>
<sequence length="347" mass="35596">MTLRNVSAVLGAALIWSTSFAVTKVTLARVPPMTIGAMRFGIAALILAALVHVRRGRSRSERVRSLPTVRQRLSIGLAGLLGISAYFAVENLGVQKATASDATLIVASYPIITLAVELVLRRTGLSLVRLAGMVIALGGVWLIVRDGAGADAESRLWGDALLILGGLVWAGFNLLGRRDTSGASPIVVTYYQTLAGALGLTALSLTETDRWAWPSNADLGRILFLAALCSVAAFGLYNYGLRGLTPSAAVNLLNIVPVAGLVWAATLAGESIGARLVVGGAVVIAGVVIGQYGGSAATVHRARTGAGTGTGSGSGTGTETGTEPADNQAPHSMVATESPMPQRTASS</sequence>
<dbReference type="PANTHER" id="PTHR32322:SF2">
    <property type="entry name" value="EAMA DOMAIN-CONTAINING PROTEIN"/>
    <property type="match status" value="1"/>
</dbReference>
<dbReference type="Proteomes" id="UP001500751">
    <property type="component" value="Unassembled WGS sequence"/>
</dbReference>
<keyword evidence="4 7" id="KW-1133">Transmembrane helix</keyword>
<evidence type="ECO:0000256" key="3">
    <source>
        <dbReference type="ARBA" id="ARBA00022692"/>
    </source>
</evidence>
<dbReference type="RefSeq" id="WP_344672026.1">
    <property type="nucleotide sequence ID" value="NZ_BAAAQN010000102.1"/>
</dbReference>
<feature type="transmembrane region" description="Helical" evidence="7">
    <location>
        <begin position="187"/>
        <end position="206"/>
    </location>
</feature>
<keyword evidence="5 7" id="KW-0472">Membrane</keyword>
<dbReference type="EMBL" id="BAAAQN010000102">
    <property type="protein sequence ID" value="GAA2065405.1"/>
    <property type="molecule type" value="Genomic_DNA"/>
</dbReference>
<proteinExistence type="inferred from homology"/>
<evidence type="ECO:0000256" key="5">
    <source>
        <dbReference type="ARBA" id="ARBA00023136"/>
    </source>
</evidence>
<feature type="transmembrane region" description="Helical" evidence="7">
    <location>
        <begin position="272"/>
        <end position="293"/>
    </location>
</feature>
<feature type="transmembrane region" description="Helical" evidence="7">
    <location>
        <begin position="127"/>
        <end position="144"/>
    </location>
</feature>
<keyword evidence="10" id="KW-1185">Reference proteome</keyword>
<dbReference type="InterPro" id="IPR000620">
    <property type="entry name" value="EamA_dom"/>
</dbReference>
<name>A0ABP5H5X5_9ACTN</name>
<accession>A0ABP5H5X5</accession>
<keyword evidence="3 7" id="KW-0812">Transmembrane</keyword>
<feature type="transmembrane region" description="Helical" evidence="7">
    <location>
        <begin position="73"/>
        <end position="89"/>
    </location>
</feature>
<comment type="caution">
    <text evidence="9">The sequence shown here is derived from an EMBL/GenBank/DDBJ whole genome shotgun (WGS) entry which is preliminary data.</text>
</comment>
<gene>
    <name evidence="9" type="ORF">GCM10009839_91310</name>
</gene>
<feature type="transmembrane region" description="Helical" evidence="7">
    <location>
        <begin position="156"/>
        <end position="175"/>
    </location>
</feature>
<evidence type="ECO:0000313" key="10">
    <source>
        <dbReference type="Proteomes" id="UP001500751"/>
    </source>
</evidence>
<organism evidence="9 10">
    <name type="scientific">Catenulispora yoronensis</name>
    <dbReference type="NCBI Taxonomy" id="450799"/>
    <lineage>
        <taxon>Bacteria</taxon>
        <taxon>Bacillati</taxon>
        <taxon>Actinomycetota</taxon>
        <taxon>Actinomycetes</taxon>
        <taxon>Catenulisporales</taxon>
        <taxon>Catenulisporaceae</taxon>
        <taxon>Catenulispora</taxon>
    </lineage>
</organism>
<feature type="domain" description="EamA" evidence="8">
    <location>
        <begin position="156"/>
        <end position="289"/>
    </location>
</feature>
<evidence type="ECO:0000256" key="2">
    <source>
        <dbReference type="ARBA" id="ARBA00007362"/>
    </source>
</evidence>
<evidence type="ECO:0000313" key="9">
    <source>
        <dbReference type="EMBL" id="GAA2065405.1"/>
    </source>
</evidence>
<evidence type="ECO:0000256" key="6">
    <source>
        <dbReference type="SAM" id="MobiDB-lite"/>
    </source>
</evidence>
<dbReference type="Pfam" id="PF00892">
    <property type="entry name" value="EamA"/>
    <property type="match status" value="2"/>
</dbReference>
<evidence type="ECO:0000256" key="1">
    <source>
        <dbReference type="ARBA" id="ARBA00004141"/>
    </source>
</evidence>
<feature type="transmembrane region" description="Helical" evidence="7">
    <location>
        <begin position="37"/>
        <end position="53"/>
    </location>
</feature>
<reference evidence="10" key="1">
    <citation type="journal article" date="2019" name="Int. J. Syst. Evol. Microbiol.">
        <title>The Global Catalogue of Microorganisms (GCM) 10K type strain sequencing project: providing services to taxonomists for standard genome sequencing and annotation.</title>
        <authorList>
            <consortium name="The Broad Institute Genomics Platform"/>
            <consortium name="The Broad Institute Genome Sequencing Center for Infectious Disease"/>
            <person name="Wu L."/>
            <person name="Ma J."/>
        </authorList>
    </citation>
    <scope>NUCLEOTIDE SEQUENCE [LARGE SCALE GENOMIC DNA]</scope>
    <source>
        <strain evidence="10">JCM 16014</strain>
    </source>
</reference>
<feature type="domain" description="EamA" evidence="8">
    <location>
        <begin position="7"/>
        <end position="144"/>
    </location>
</feature>
<feature type="transmembrane region" description="Helical" evidence="7">
    <location>
        <begin position="101"/>
        <end position="120"/>
    </location>
</feature>
<dbReference type="InterPro" id="IPR037185">
    <property type="entry name" value="EmrE-like"/>
</dbReference>
<evidence type="ECO:0000256" key="7">
    <source>
        <dbReference type="SAM" id="Phobius"/>
    </source>
</evidence>
<comment type="similarity">
    <text evidence="2">Belongs to the EamA transporter family.</text>
</comment>
<dbReference type="PANTHER" id="PTHR32322">
    <property type="entry name" value="INNER MEMBRANE TRANSPORTER"/>
    <property type="match status" value="1"/>
</dbReference>
<feature type="transmembrane region" description="Helical" evidence="7">
    <location>
        <begin position="248"/>
        <end position="266"/>
    </location>
</feature>